<keyword evidence="2" id="KW-1185">Reference proteome</keyword>
<evidence type="ECO:0000313" key="1">
    <source>
        <dbReference type="EMBL" id="MFC7338121.1"/>
    </source>
</evidence>
<comment type="caution">
    <text evidence="1">The sequence shown here is derived from an EMBL/GenBank/DDBJ whole genome shotgun (WGS) entry which is preliminary data.</text>
</comment>
<evidence type="ECO:0000313" key="2">
    <source>
        <dbReference type="Proteomes" id="UP001596472"/>
    </source>
</evidence>
<dbReference type="EMBL" id="JBHTBS010000006">
    <property type="protein sequence ID" value="MFC7338121.1"/>
    <property type="molecule type" value="Genomic_DNA"/>
</dbReference>
<proteinExistence type="predicted"/>
<dbReference type="RefSeq" id="WP_379713085.1">
    <property type="nucleotide sequence ID" value="NZ_JBHTBS010000006.1"/>
</dbReference>
<gene>
    <name evidence="1" type="ORF">ACFQY0_13085</name>
</gene>
<dbReference type="NCBIfam" id="TIGR02595">
    <property type="entry name" value="PEP_CTERM"/>
    <property type="match status" value="1"/>
</dbReference>
<accession>A0ABW2LAN8</accession>
<reference evidence="2" key="1">
    <citation type="journal article" date="2019" name="Int. J. Syst. Evol. Microbiol.">
        <title>The Global Catalogue of Microorganisms (GCM) 10K type strain sequencing project: providing services to taxonomists for standard genome sequencing and annotation.</title>
        <authorList>
            <consortium name="The Broad Institute Genomics Platform"/>
            <consortium name="The Broad Institute Genome Sequencing Center for Infectious Disease"/>
            <person name="Wu L."/>
            <person name="Ma J."/>
        </authorList>
    </citation>
    <scope>NUCLEOTIDE SEQUENCE [LARGE SCALE GENOMIC DNA]</scope>
    <source>
        <strain evidence="2">CGMCC 4.1467</strain>
    </source>
</reference>
<sequence>MNIRTLLGLSAVSVVITQTGSAAILLAGWNEFTTNASLISHVNSPANEGVSGMYNHPTTLFRHTRATDSGGSTDNWYGPDSAARGGMKTGQTPYVGVKNDEIPGSGDPRLNAGYTDPTGFVGNQPGTTMNGRVAVTNDSDLILHNGTQTSYELQSFVFDAFLGDVNKPTAVANIANFTVSHVKGGTTYNYSILAQLGYSGVHSNPVGGLTTGSPADTRFTDNGITIPVPNAIVYGTGSNYVDYVLDLSGFILDPGDTLKVRFNQTGSGAVRLDNAAFIAVPEPSSALLISSLMSLSLLRRRRRA</sequence>
<name>A0ABW2LAN8_9BACT</name>
<dbReference type="InterPro" id="IPR013424">
    <property type="entry name" value="Ice-binding_C"/>
</dbReference>
<dbReference type="Proteomes" id="UP001596472">
    <property type="component" value="Unassembled WGS sequence"/>
</dbReference>
<organism evidence="1 2">
    <name type="scientific">Haloferula chungangensis</name>
    <dbReference type="NCBI Taxonomy" id="1048331"/>
    <lineage>
        <taxon>Bacteria</taxon>
        <taxon>Pseudomonadati</taxon>
        <taxon>Verrucomicrobiota</taxon>
        <taxon>Verrucomicrobiia</taxon>
        <taxon>Verrucomicrobiales</taxon>
        <taxon>Verrucomicrobiaceae</taxon>
        <taxon>Haloferula</taxon>
    </lineage>
</organism>
<protein>
    <submittedName>
        <fullName evidence="1">PEP-CTERM sorting domain-containing protein</fullName>
    </submittedName>
</protein>